<dbReference type="Gene3D" id="3.10.310.50">
    <property type="match status" value="1"/>
</dbReference>
<feature type="signal peptide" evidence="2">
    <location>
        <begin position="1"/>
        <end position="25"/>
    </location>
</feature>
<feature type="domain" description="TPM" evidence="3">
    <location>
        <begin position="35"/>
        <end position="157"/>
    </location>
</feature>
<sequence>MALFARWAGLVLAAVLILAPGGAAAQDFPPLSGRVVDEAGLISPETQAELEARLARLEAETSDQLVVVTLRGLEGYEIEDYGYRLGRAWGVGQSETNNGVLLIVAPAERRVRIEVGYGLEPILTDAWSALVIHDEILPRFRTGGYEAGIEAGVTAIEGQLRADPAEAAARAAAVEAPGAEAPAGPAIIIALVFLFLFLGLISGGLRGRRRRPSGVGTVVLWTVLDALASSGRGGRGGGFGGGSFGGGGFSGGGGGFGGGGASGGW</sequence>
<keyword evidence="1" id="KW-0812">Transmembrane</keyword>
<evidence type="ECO:0000256" key="1">
    <source>
        <dbReference type="SAM" id="Phobius"/>
    </source>
</evidence>
<dbReference type="Pfam" id="PF04536">
    <property type="entry name" value="TPM_phosphatase"/>
    <property type="match status" value="1"/>
</dbReference>
<evidence type="ECO:0000313" key="4">
    <source>
        <dbReference type="EMBL" id="MFC0633235.1"/>
    </source>
</evidence>
<evidence type="ECO:0000259" key="3">
    <source>
        <dbReference type="Pfam" id="PF04536"/>
    </source>
</evidence>
<dbReference type="RefSeq" id="WP_376834897.1">
    <property type="nucleotide sequence ID" value="NZ_JBHLSW010000003.1"/>
</dbReference>
<keyword evidence="2" id="KW-0732">Signal</keyword>
<keyword evidence="5" id="KW-1185">Reference proteome</keyword>
<dbReference type="EMBL" id="JBHLSW010000003">
    <property type="protein sequence ID" value="MFC0633235.1"/>
    <property type="molecule type" value="Genomic_DNA"/>
</dbReference>
<organism evidence="4 5">
    <name type="scientific">Brevundimonas balnearis</name>
    <dbReference type="NCBI Taxonomy" id="1572858"/>
    <lineage>
        <taxon>Bacteria</taxon>
        <taxon>Pseudomonadati</taxon>
        <taxon>Pseudomonadota</taxon>
        <taxon>Alphaproteobacteria</taxon>
        <taxon>Caulobacterales</taxon>
        <taxon>Caulobacteraceae</taxon>
        <taxon>Brevundimonas</taxon>
    </lineage>
</organism>
<protein>
    <submittedName>
        <fullName evidence="4">TPM domain-containing protein</fullName>
    </submittedName>
</protein>
<name>A0ABV6R0U0_9CAUL</name>
<dbReference type="PANTHER" id="PTHR30373:SF2">
    <property type="entry name" value="UPF0603 PROTEIN YGCG"/>
    <property type="match status" value="1"/>
</dbReference>
<keyword evidence="1" id="KW-0472">Membrane</keyword>
<proteinExistence type="predicted"/>
<accession>A0ABV6R0U0</accession>
<reference evidence="4 5" key="1">
    <citation type="submission" date="2024-09" db="EMBL/GenBank/DDBJ databases">
        <authorList>
            <person name="Sun Q."/>
            <person name="Mori K."/>
        </authorList>
    </citation>
    <scope>NUCLEOTIDE SEQUENCE [LARGE SCALE GENOMIC DNA]</scope>
    <source>
        <strain evidence="4 5">NCAIM B.02621</strain>
    </source>
</reference>
<gene>
    <name evidence="4" type="ORF">ACFFGE_04995</name>
</gene>
<dbReference type="InterPro" id="IPR007621">
    <property type="entry name" value="TPM_dom"/>
</dbReference>
<feature type="chain" id="PRO_5045336908" evidence="2">
    <location>
        <begin position="26"/>
        <end position="265"/>
    </location>
</feature>
<comment type="caution">
    <text evidence="4">The sequence shown here is derived from an EMBL/GenBank/DDBJ whole genome shotgun (WGS) entry which is preliminary data.</text>
</comment>
<evidence type="ECO:0000256" key="2">
    <source>
        <dbReference type="SAM" id="SignalP"/>
    </source>
</evidence>
<feature type="transmembrane region" description="Helical" evidence="1">
    <location>
        <begin position="183"/>
        <end position="201"/>
    </location>
</feature>
<keyword evidence="1" id="KW-1133">Transmembrane helix</keyword>
<evidence type="ECO:0000313" key="5">
    <source>
        <dbReference type="Proteomes" id="UP001589906"/>
    </source>
</evidence>
<dbReference type="Proteomes" id="UP001589906">
    <property type="component" value="Unassembled WGS sequence"/>
</dbReference>
<dbReference type="PANTHER" id="PTHR30373">
    <property type="entry name" value="UPF0603 PROTEIN YGCG"/>
    <property type="match status" value="1"/>
</dbReference>